<dbReference type="InterPro" id="IPR050313">
    <property type="entry name" value="Carb_Metab_HTH_regulators"/>
</dbReference>
<name>A0A917F6F7_9ACTN</name>
<dbReference type="PROSITE" id="PS51000">
    <property type="entry name" value="HTH_DEOR_2"/>
    <property type="match status" value="1"/>
</dbReference>
<keyword evidence="2" id="KW-0238">DNA-binding</keyword>
<dbReference type="PANTHER" id="PTHR30363:SF44">
    <property type="entry name" value="AGA OPERON TRANSCRIPTIONAL REPRESSOR-RELATED"/>
    <property type="match status" value="1"/>
</dbReference>
<dbReference type="InterPro" id="IPR014036">
    <property type="entry name" value="DeoR-like_C"/>
</dbReference>
<dbReference type="Pfam" id="PF08220">
    <property type="entry name" value="HTH_DeoR"/>
    <property type="match status" value="1"/>
</dbReference>
<evidence type="ECO:0000259" key="4">
    <source>
        <dbReference type="PROSITE" id="PS51000"/>
    </source>
</evidence>
<comment type="caution">
    <text evidence="5">The sequence shown here is derived from an EMBL/GenBank/DDBJ whole genome shotgun (WGS) entry which is preliminary data.</text>
</comment>
<dbReference type="Gene3D" id="1.10.10.10">
    <property type="entry name" value="Winged helix-like DNA-binding domain superfamily/Winged helix DNA-binding domain"/>
    <property type="match status" value="1"/>
</dbReference>
<reference evidence="5" key="2">
    <citation type="submission" date="2020-09" db="EMBL/GenBank/DDBJ databases">
        <authorList>
            <person name="Sun Q."/>
            <person name="Zhou Y."/>
        </authorList>
    </citation>
    <scope>NUCLEOTIDE SEQUENCE</scope>
    <source>
        <strain evidence="5">CGMCC 1.16067</strain>
    </source>
</reference>
<feature type="domain" description="HTH deoR-type" evidence="4">
    <location>
        <begin position="3"/>
        <end position="58"/>
    </location>
</feature>
<keyword evidence="3" id="KW-0804">Transcription</keyword>
<dbReference type="PANTHER" id="PTHR30363">
    <property type="entry name" value="HTH-TYPE TRANSCRIPTIONAL REGULATOR SRLR-RELATED"/>
    <property type="match status" value="1"/>
</dbReference>
<dbReference type="InterPro" id="IPR001034">
    <property type="entry name" value="DeoR_HTH"/>
</dbReference>
<gene>
    <name evidence="5" type="ORF">GCM10011519_26340</name>
</gene>
<evidence type="ECO:0000256" key="2">
    <source>
        <dbReference type="ARBA" id="ARBA00023125"/>
    </source>
</evidence>
<dbReference type="PRINTS" id="PR00037">
    <property type="entry name" value="HTHLACR"/>
</dbReference>
<sequence>MFAAERQRLITDIVHRDGAVTIHDLAAAVDASEVTVRRDLRTLEEAGLVQRHHGGAMPVAPTSAEPTYAEKRHTASREKAAIAQAAARFVRDGDAVVVGAGTTTMALAAELLDRSELTVMTNSLLVAQVFADSPRIEVLLTGGMLRGSILAMVGDVAETALAGIKADVTFLSGNGLSAENGLSTPHPMVASIDRTMAAAGREVVVVADHTKFERDSVVQTVGTTQISHLVTDAAAPADELDRLRAAGVDVTIAEQAIVGDSPRGVR</sequence>
<dbReference type="RefSeq" id="WP_188780184.1">
    <property type="nucleotide sequence ID" value="NZ_BMKQ01000001.1"/>
</dbReference>
<dbReference type="InterPro" id="IPR037171">
    <property type="entry name" value="NagB/RpiA_transferase-like"/>
</dbReference>
<dbReference type="Proteomes" id="UP000649179">
    <property type="component" value="Unassembled WGS sequence"/>
</dbReference>
<accession>A0A917F6F7</accession>
<dbReference type="SMART" id="SM01134">
    <property type="entry name" value="DeoRC"/>
    <property type="match status" value="1"/>
</dbReference>
<reference evidence="5" key="1">
    <citation type="journal article" date="2014" name="Int. J. Syst. Evol. Microbiol.">
        <title>Complete genome sequence of Corynebacterium casei LMG S-19264T (=DSM 44701T), isolated from a smear-ripened cheese.</title>
        <authorList>
            <consortium name="US DOE Joint Genome Institute (JGI-PGF)"/>
            <person name="Walter F."/>
            <person name="Albersmeier A."/>
            <person name="Kalinowski J."/>
            <person name="Ruckert C."/>
        </authorList>
    </citation>
    <scope>NUCLEOTIDE SEQUENCE</scope>
    <source>
        <strain evidence="5">CGMCC 1.16067</strain>
    </source>
</reference>
<dbReference type="Pfam" id="PF00455">
    <property type="entry name" value="DeoRC"/>
    <property type="match status" value="1"/>
</dbReference>
<dbReference type="EMBL" id="BMKQ01000001">
    <property type="protein sequence ID" value="GGF51091.1"/>
    <property type="molecule type" value="Genomic_DNA"/>
</dbReference>
<dbReference type="GO" id="GO:0003677">
    <property type="term" value="F:DNA binding"/>
    <property type="evidence" value="ECO:0007669"/>
    <property type="project" value="UniProtKB-KW"/>
</dbReference>
<dbReference type="PROSITE" id="PS00894">
    <property type="entry name" value="HTH_DEOR_1"/>
    <property type="match status" value="1"/>
</dbReference>
<dbReference type="InterPro" id="IPR036390">
    <property type="entry name" value="WH_DNA-bd_sf"/>
</dbReference>
<dbReference type="Gene3D" id="3.40.50.1360">
    <property type="match status" value="1"/>
</dbReference>
<evidence type="ECO:0000313" key="6">
    <source>
        <dbReference type="Proteomes" id="UP000649179"/>
    </source>
</evidence>
<protein>
    <submittedName>
        <fullName evidence="5">DeoR family transcriptional regulator</fullName>
    </submittedName>
</protein>
<evidence type="ECO:0000313" key="5">
    <source>
        <dbReference type="EMBL" id="GGF51091.1"/>
    </source>
</evidence>
<dbReference type="InterPro" id="IPR036388">
    <property type="entry name" value="WH-like_DNA-bd_sf"/>
</dbReference>
<evidence type="ECO:0000256" key="1">
    <source>
        <dbReference type="ARBA" id="ARBA00023015"/>
    </source>
</evidence>
<keyword evidence="6" id="KW-1185">Reference proteome</keyword>
<keyword evidence="1" id="KW-0805">Transcription regulation</keyword>
<evidence type="ECO:0000256" key="3">
    <source>
        <dbReference type="ARBA" id="ARBA00023163"/>
    </source>
</evidence>
<dbReference type="SUPFAM" id="SSF100950">
    <property type="entry name" value="NagB/RpiA/CoA transferase-like"/>
    <property type="match status" value="1"/>
</dbReference>
<dbReference type="SUPFAM" id="SSF46785">
    <property type="entry name" value="Winged helix' DNA-binding domain"/>
    <property type="match status" value="1"/>
</dbReference>
<dbReference type="SMART" id="SM00420">
    <property type="entry name" value="HTH_DEOR"/>
    <property type="match status" value="1"/>
</dbReference>
<dbReference type="AlphaFoldDB" id="A0A917F6F7"/>
<proteinExistence type="predicted"/>
<dbReference type="InterPro" id="IPR018356">
    <property type="entry name" value="Tscrpt_reg_HTH_DeoR_CS"/>
</dbReference>
<dbReference type="GO" id="GO:0003700">
    <property type="term" value="F:DNA-binding transcription factor activity"/>
    <property type="evidence" value="ECO:0007669"/>
    <property type="project" value="InterPro"/>
</dbReference>
<organism evidence="5 6">
    <name type="scientific">Marmoricola endophyticus</name>
    <dbReference type="NCBI Taxonomy" id="2040280"/>
    <lineage>
        <taxon>Bacteria</taxon>
        <taxon>Bacillati</taxon>
        <taxon>Actinomycetota</taxon>
        <taxon>Actinomycetes</taxon>
        <taxon>Propionibacteriales</taxon>
        <taxon>Nocardioidaceae</taxon>
        <taxon>Marmoricola</taxon>
    </lineage>
</organism>